<protein>
    <submittedName>
        <fullName evidence="2">Uncharacterized protein</fullName>
    </submittedName>
</protein>
<keyword evidence="1" id="KW-0472">Membrane</keyword>
<feature type="transmembrane region" description="Helical" evidence="1">
    <location>
        <begin position="100"/>
        <end position="124"/>
    </location>
</feature>
<accession>A0A922HQH9</accession>
<keyword evidence="1" id="KW-1133">Transmembrane helix</keyword>
<dbReference type="Proteomes" id="UP000790347">
    <property type="component" value="Unassembled WGS sequence"/>
</dbReference>
<dbReference type="EMBL" id="ASGP02000006">
    <property type="protein sequence ID" value="KAH9502137.1"/>
    <property type="molecule type" value="Genomic_DNA"/>
</dbReference>
<dbReference type="AlphaFoldDB" id="A0A922HQH9"/>
<keyword evidence="3" id="KW-1185">Reference proteome</keyword>
<reference evidence="2" key="1">
    <citation type="submission" date="2013-05" db="EMBL/GenBank/DDBJ databases">
        <authorList>
            <person name="Yim A.K.Y."/>
            <person name="Chan T.F."/>
            <person name="Ji K.M."/>
            <person name="Liu X.Y."/>
            <person name="Zhou J.W."/>
            <person name="Li R.Q."/>
            <person name="Yang K.Y."/>
            <person name="Li J."/>
            <person name="Li M."/>
            <person name="Law P.T.W."/>
            <person name="Wu Y.L."/>
            <person name="Cai Z.L."/>
            <person name="Qin H."/>
            <person name="Bao Y."/>
            <person name="Leung R.K.K."/>
            <person name="Ng P.K.S."/>
            <person name="Zou J."/>
            <person name="Zhong X.J."/>
            <person name="Ran P.X."/>
            <person name="Zhong N.S."/>
            <person name="Liu Z.G."/>
            <person name="Tsui S.K.W."/>
        </authorList>
    </citation>
    <scope>NUCLEOTIDE SEQUENCE</scope>
    <source>
        <strain evidence="2">Derf</strain>
        <tissue evidence="2">Whole organism</tissue>
    </source>
</reference>
<proteinExistence type="predicted"/>
<sequence length="135" mass="15592">MSSKSFNTCRTNNHHQAKKSALQQQLTAFQHHQQPSHFPVFTSATSHPTLSNYQPPQSQYATTSYLHQFHNLNKFRDVIQCCALLVQCINKYQIDFCVPIILVVFCVVLRVHVVLCVHLEFIFISSIQLSYQLDI</sequence>
<evidence type="ECO:0000256" key="1">
    <source>
        <dbReference type="SAM" id="Phobius"/>
    </source>
</evidence>
<organism evidence="2 3">
    <name type="scientific">Dermatophagoides farinae</name>
    <name type="common">American house dust mite</name>
    <dbReference type="NCBI Taxonomy" id="6954"/>
    <lineage>
        <taxon>Eukaryota</taxon>
        <taxon>Metazoa</taxon>
        <taxon>Ecdysozoa</taxon>
        <taxon>Arthropoda</taxon>
        <taxon>Chelicerata</taxon>
        <taxon>Arachnida</taxon>
        <taxon>Acari</taxon>
        <taxon>Acariformes</taxon>
        <taxon>Sarcoptiformes</taxon>
        <taxon>Astigmata</taxon>
        <taxon>Psoroptidia</taxon>
        <taxon>Analgoidea</taxon>
        <taxon>Pyroglyphidae</taxon>
        <taxon>Dermatophagoidinae</taxon>
        <taxon>Dermatophagoides</taxon>
    </lineage>
</organism>
<evidence type="ECO:0000313" key="2">
    <source>
        <dbReference type="EMBL" id="KAH9502137.1"/>
    </source>
</evidence>
<comment type="caution">
    <text evidence="2">The sequence shown here is derived from an EMBL/GenBank/DDBJ whole genome shotgun (WGS) entry which is preliminary data.</text>
</comment>
<evidence type="ECO:0000313" key="3">
    <source>
        <dbReference type="Proteomes" id="UP000790347"/>
    </source>
</evidence>
<name>A0A922HQH9_DERFA</name>
<reference evidence="2" key="2">
    <citation type="journal article" date="2022" name="Res Sq">
        <title>Comparative Genomics Reveals Insights into the Divergent Evolution of Astigmatic Mites and Household Pest Adaptations.</title>
        <authorList>
            <person name="Xiong Q."/>
            <person name="Wan A.T.-Y."/>
            <person name="Liu X.-Y."/>
            <person name="Fung C.S.-H."/>
            <person name="Xiao X."/>
            <person name="Malainual N."/>
            <person name="Hou J."/>
            <person name="Wang L."/>
            <person name="Wang M."/>
            <person name="Yang K."/>
            <person name="Cui Y."/>
            <person name="Leung E."/>
            <person name="Nong W."/>
            <person name="Shin S.-K."/>
            <person name="Au S."/>
            <person name="Jeong K.Y."/>
            <person name="Chew F.T."/>
            <person name="Hui J."/>
            <person name="Leung T.F."/>
            <person name="Tungtrongchitr A."/>
            <person name="Zhong N."/>
            <person name="Liu Z."/>
            <person name="Tsui S."/>
        </authorList>
    </citation>
    <scope>NUCLEOTIDE SEQUENCE</scope>
    <source>
        <strain evidence="2">Derf</strain>
        <tissue evidence="2">Whole organism</tissue>
    </source>
</reference>
<gene>
    <name evidence="2" type="ORF">DERF_012926</name>
</gene>
<keyword evidence="1" id="KW-0812">Transmembrane</keyword>